<reference evidence="2 3" key="1">
    <citation type="journal article" date="2009" name="Stand. Genomic Sci.">
        <title>Complete genome sequence of Halorhabdus utahensis type strain (AX-2).</title>
        <authorList>
            <person name="Anderson I."/>
            <person name="Tindall B.J."/>
            <person name="Pomrenke H."/>
            <person name="Goker M."/>
            <person name="Lapidus A."/>
            <person name="Nolan M."/>
            <person name="Copeland A."/>
            <person name="Glavina Del Rio T."/>
            <person name="Chen F."/>
            <person name="Tice H."/>
            <person name="Cheng J.F."/>
            <person name="Lucas S."/>
            <person name="Chertkov O."/>
            <person name="Bruce D."/>
            <person name="Brettin T."/>
            <person name="Detter J.C."/>
            <person name="Han C."/>
            <person name="Goodwin L."/>
            <person name="Land M."/>
            <person name="Hauser L."/>
            <person name="Chang Y.J."/>
            <person name="Jeffries C.D."/>
            <person name="Pitluck S."/>
            <person name="Pati A."/>
            <person name="Mavromatis K."/>
            <person name="Ivanova N."/>
            <person name="Ovchinnikova G."/>
            <person name="Chen A."/>
            <person name="Palaniappan K."/>
            <person name="Chain P."/>
            <person name="Rohde M."/>
            <person name="Bristow J."/>
            <person name="Eisen J.A."/>
            <person name="Markowitz V."/>
            <person name="Hugenholtz P."/>
            <person name="Kyrpides N.C."/>
            <person name="Klenk H.P."/>
        </authorList>
    </citation>
    <scope>NUCLEOTIDE SEQUENCE [LARGE SCALE GENOMIC DNA]</scope>
    <source>
        <strain evidence="3">DSM 12940 / JCM 11049 / AX-2</strain>
    </source>
</reference>
<dbReference type="KEGG" id="hut:Huta_0013"/>
<accession>C7NNH5</accession>
<dbReference type="eggNOG" id="arCOG05166">
    <property type="taxonomic scope" value="Archaea"/>
</dbReference>
<dbReference type="STRING" id="519442.Huta_0013"/>
<dbReference type="OrthoDB" id="186386at2157"/>
<keyword evidence="1" id="KW-1133">Transmembrane helix</keyword>
<keyword evidence="1" id="KW-0472">Membrane</keyword>
<dbReference type="Proteomes" id="UP000002071">
    <property type="component" value="Chromosome"/>
</dbReference>
<evidence type="ECO:0000313" key="2">
    <source>
        <dbReference type="EMBL" id="ACV10203.1"/>
    </source>
</evidence>
<dbReference type="GeneID" id="8382273"/>
<dbReference type="Pfam" id="PF23956">
    <property type="entry name" value="DUF7285"/>
    <property type="match status" value="1"/>
</dbReference>
<gene>
    <name evidence="2" type="ordered locus">Huta_0013</name>
</gene>
<dbReference type="InterPro" id="IPR055709">
    <property type="entry name" value="DUF7285"/>
</dbReference>
<organism evidence="2 3">
    <name type="scientific">Halorhabdus utahensis (strain DSM 12940 / JCM 11049 / AX-2)</name>
    <dbReference type="NCBI Taxonomy" id="519442"/>
    <lineage>
        <taxon>Archaea</taxon>
        <taxon>Methanobacteriati</taxon>
        <taxon>Methanobacteriota</taxon>
        <taxon>Stenosarchaea group</taxon>
        <taxon>Halobacteria</taxon>
        <taxon>Halobacteriales</taxon>
        <taxon>Haloarculaceae</taxon>
        <taxon>Halorhabdus</taxon>
    </lineage>
</organism>
<dbReference type="AlphaFoldDB" id="C7NNH5"/>
<evidence type="ECO:0000313" key="3">
    <source>
        <dbReference type="Proteomes" id="UP000002071"/>
    </source>
</evidence>
<proteinExistence type="predicted"/>
<dbReference type="EMBL" id="CP001687">
    <property type="protein sequence ID" value="ACV10203.1"/>
    <property type="molecule type" value="Genomic_DNA"/>
</dbReference>
<dbReference type="HOGENOM" id="CLU_141423_0_0_2"/>
<feature type="transmembrane region" description="Helical" evidence="1">
    <location>
        <begin position="15"/>
        <end position="36"/>
    </location>
</feature>
<protein>
    <submittedName>
        <fullName evidence="2">Uncharacterized protein</fullName>
    </submittedName>
</protein>
<evidence type="ECO:0000256" key="1">
    <source>
        <dbReference type="SAM" id="Phobius"/>
    </source>
</evidence>
<name>C7NNH5_HALUD</name>
<dbReference type="RefSeq" id="WP_012795080.1">
    <property type="nucleotide sequence ID" value="NC_013158.1"/>
</dbReference>
<sequence length="150" mass="15430">MRTDPLTPRGQTEPLAALAAIALVCTAITLYTGLYGEVLDGVGQDRALGDVTAERVWEAIGTNGIYDSGDDLPSLIDASTIPHGASVQVTVTYVGDTGRIVPAGAVTVDAQGDVVGTEPPTTAERCNRSVPVRVSPGDVQPGTLSVVVWS</sequence>
<keyword evidence="3" id="KW-1185">Reference proteome</keyword>
<keyword evidence="1" id="KW-0812">Transmembrane</keyword>